<dbReference type="PRINTS" id="PR00381">
    <property type="entry name" value="KINESINLIGHT"/>
</dbReference>
<proteinExistence type="inferred from homology"/>
<dbReference type="PROSITE" id="PS50005">
    <property type="entry name" value="TPR"/>
    <property type="match status" value="5"/>
</dbReference>
<dbReference type="GO" id="GO:0005871">
    <property type="term" value="C:kinesin complex"/>
    <property type="evidence" value="ECO:0007669"/>
    <property type="project" value="UniProtKB-UniRule"/>
</dbReference>
<keyword evidence="2 3" id="KW-0802">TPR repeat</keyword>
<feature type="repeat" description="TPR" evidence="3">
    <location>
        <begin position="371"/>
        <end position="404"/>
    </location>
</feature>
<dbReference type="EMBL" id="CAJNON010000252">
    <property type="protein sequence ID" value="CAF1143841.1"/>
    <property type="molecule type" value="Genomic_DNA"/>
</dbReference>
<comment type="similarity">
    <text evidence="4">Belongs to the kinesin light chain family.</text>
</comment>
<evidence type="ECO:0000313" key="8">
    <source>
        <dbReference type="Proteomes" id="UP000663891"/>
    </source>
</evidence>
<comment type="function">
    <text evidence="4">Kinesin is a microtubule-associated force-producing protein that play a role in organelle transport.</text>
</comment>
<dbReference type="InterPro" id="IPR003540">
    <property type="entry name" value="ADP-ribosyltransferase"/>
</dbReference>
<evidence type="ECO:0000313" key="6">
    <source>
        <dbReference type="EMBL" id="CAF1143841.1"/>
    </source>
</evidence>
<keyword evidence="4" id="KW-0206">Cytoskeleton</keyword>
<dbReference type="Pfam" id="PF13424">
    <property type="entry name" value="TPR_12"/>
    <property type="match status" value="3"/>
</dbReference>
<dbReference type="Proteomes" id="UP000663891">
    <property type="component" value="Unassembled WGS sequence"/>
</dbReference>
<feature type="repeat" description="TPR" evidence="3">
    <location>
        <begin position="287"/>
        <end position="320"/>
    </location>
</feature>
<evidence type="ECO:0000259" key="5">
    <source>
        <dbReference type="Pfam" id="PF03496"/>
    </source>
</evidence>
<feature type="domain" description="ADP ribosyltransferase" evidence="5">
    <location>
        <begin position="7"/>
        <end position="130"/>
    </location>
</feature>
<keyword evidence="4" id="KW-0493">Microtubule</keyword>
<gene>
    <name evidence="7" type="ORF">IZO911_LOCUS41438</name>
    <name evidence="6" type="ORF">VCS650_LOCUS22424</name>
</gene>
<dbReference type="Gene3D" id="3.90.176.10">
    <property type="entry name" value="Toxin ADP-ribosyltransferase, Chain A, domain 1"/>
    <property type="match status" value="1"/>
</dbReference>
<keyword evidence="1" id="KW-0677">Repeat</keyword>
<dbReference type="GO" id="GO:0005874">
    <property type="term" value="C:microtubule"/>
    <property type="evidence" value="ECO:0007669"/>
    <property type="project" value="UniProtKB-UniRule"/>
</dbReference>
<dbReference type="PANTHER" id="PTHR45641">
    <property type="entry name" value="TETRATRICOPEPTIDE REPEAT PROTEIN (AFU_ORTHOLOGUE AFUA_6G03870)"/>
    <property type="match status" value="1"/>
</dbReference>
<dbReference type="PROSITE" id="PS50293">
    <property type="entry name" value="TPR_REGION"/>
    <property type="match status" value="2"/>
</dbReference>
<evidence type="ECO:0000256" key="3">
    <source>
        <dbReference type="PROSITE-ProRule" id="PRU00339"/>
    </source>
</evidence>
<dbReference type="GO" id="GO:0005576">
    <property type="term" value="C:extracellular region"/>
    <property type="evidence" value="ECO:0007669"/>
    <property type="project" value="InterPro"/>
</dbReference>
<comment type="caution">
    <text evidence="6">The sequence shown here is derived from an EMBL/GenBank/DDBJ whole genome shotgun (WGS) entry which is preliminary data.</text>
</comment>
<accession>A0A814S6A8</accession>
<reference evidence="6" key="1">
    <citation type="submission" date="2021-02" db="EMBL/GenBank/DDBJ databases">
        <authorList>
            <person name="Nowell W R."/>
        </authorList>
    </citation>
    <scope>NUCLEOTIDE SEQUENCE</scope>
</reference>
<dbReference type="SUPFAM" id="SSF81901">
    <property type="entry name" value="HCP-like"/>
    <property type="match status" value="1"/>
</dbReference>
<feature type="repeat" description="TPR" evidence="3">
    <location>
        <begin position="329"/>
        <end position="362"/>
    </location>
</feature>
<evidence type="ECO:0000256" key="2">
    <source>
        <dbReference type="ARBA" id="ARBA00022803"/>
    </source>
</evidence>
<dbReference type="Pfam" id="PF03496">
    <property type="entry name" value="ADPrib_exo_Tox"/>
    <property type="match status" value="1"/>
</dbReference>
<protein>
    <recommendedName>
        <fullName evidence="4">Kinesin light chain</fullName>
    </recommendedName>
</protein>
<dbReference type="PANTHER" id="PTHR45641:SF1">
    <property type="entry name" value="AAA+ ATPASE DOMAIN-CONTAINING PROTEIN"/>
    <property type="match status" value="1"/>
</dbReference>
<dbReference type="Gene3D" id="1.25.40.10">
    <property type="entry name" value="Tetratricopeptide repeat domain"/>
    <property type="match status" value="2"/>
</dbReference>
<comment type="subunit">
    <text evidence="4">Oligomeric complex composed of two heavy chains and two light chains.</text>
</comment>
<dbReference type="InterPro" id="IPR011990">
    <property type="entry name" value="TPR-like_helical_dom_sf"/>
</dbReference>
<dbReference type="PROSITE" id="PS51996">
    <property type="entry name" value="TR_MART"/>
    <property type="match status" value="1"/>
</dbReference>
<feature type="repeat" description="TPR" evidence="3">
    <location>
        <begin position="245"/>
        <end position="278"/>
    </location>
</feature>
<evidence type="ECO:0000256" key="4">
    <source>
        <dbReference type="RuleBase" id="RU367020"/>
    </source>
</evidence>
<evidence type="ECO:0000256" key="1">
    <source>
        <dbReference type="ARBA" id="ARBA00022737"/>
    </source>
</evidence>
<dbReference type="AlphaFoldDB" id="A0A814S6A8"/>
<dbReference type="SUPFAM" id="SSF56399">
    <property type="entry name" value="ADP-ribosylation"/>
    <property type="match status" value="1"/>
</dbReference>
<comment type="subcellular location">
    <subcellularLocation>
        <location evidence="4">Cytoplasm</location>
        <location evidence="4">Cytoskeleton</location>
    </subcellularLocation>
</comment>
<name>A0A814S6A8_9BILA</name>
<dbReference type="Proteomes" id="UP000663860">
    <property type="component" value="Unassembled WGS sequence"/>
</dbReference>
<evidence type="ECO:0000313" key="7">
    <source>
        <dbReference type="EMBL" id="CAF1434641.1"/>
    </source>
</evidence>
<dbReference type="SMART" id="SM00028">
    <property type="entry name" value="TPR"/>
    <property type="match status" value="7"/>
</dbReference>
<dbReference type="EMBL" id="CAJNOE010001573">
    <property type="protein sequence ID" value="CAF1434641.1"/>
    <property type="molecule type" value="Genomic_DNA"/>
</dbReference>
<keyword evidence="4" id="KW-0505">Motor protein</keyword>
<sequence>MGFYIRDLYHNIERLHSEQFKGNRSGKAFTVYRGQQLSKADFEKMTKTKGGLLSFNSFLSTSTTENVCSAFADPDPNNSEFVGIIFVIHVDPSKSTTPFAAISDISHHTDEDEVLFSMHSVFRIQDITVKGEYNRVYEVNLTLTSDNDEELYVLTNHLREETFPNSTGWDRLGQILLVMGHSDKAQQVYDMLLEQPNNKSENSSIFHHLGLAKYNQGKYQEAIEYYEKSLLIKQKWFPPNHPYLAMSYNNIGNAYSNIYDHSKALLFHEKALEIQQQFLPPNHLDLAKYYNNIGLVYGIEKNYSKALSVQKKALKIRQESLPANHPDLARSYNNLGAAYSDMEKYSEALSSYKKALEIRQRSLPPDHPDLATSYNNIGTLYSRMLEFCNALPFFEKALQIQQKSLQPSHPELVKSHINIGLAYECMYNYSEAHLNYERAETIGQYSLPSDHPNMILLKRHLDRVNRKIVRFSFLFGLKE</sequence>
<keyword evidence="4" id="KW-0963">Cytoplasm</keyword>
<dbReference type="OrthoDB" id="66906at2759"/>
<feature type="repeat" description="TPR" evidence="3">
    <location>
        <begin position="203"/>
        <end position="236"/>
    </location>
</feature>
<organism evidence="6 8">
    <name type="scientific">Adineta steineri</name>
    <dbReference type="NCBI Taxonomy" id="433720"/>
    <lineage>
        <taxon>Eukaryota</taxon>
        <taxon>Metazoa</taxon>
        <taxon>Spiralia</taxon>
        <taxon>Gnathifera</taxon>
        <taxon>Rotifera</taxon>
        <taxon>Eurotatoria</taxon>
        <taxon>Bdelloidea</taxon>
        <taxon>Adinetida</taxon>
        <taxon>Adinetidae</taxon>
        <taxon>Adineta</taxon>
    </lineage>
</organism>
<dbReference type="InterPro" id="IPR019734">
    <property type="entry name" value="TPR_rpt"/>
</dbReference>